<comment type="caution">
    <text evidence="2">The sequence shown here is derived from an EMBL/GenBank/DDBJ whole genome shotgun (WGS) entry which is preliminary data.</text>
</comment>
<dbReference type="GO" id="GO:0045505">
    <property type="term" value="F:dynein intermediate chain binding"/>
    <property type="evidence" value="ECO:0007669"/>
    <property type="project" value="InterPro"/>
</dbReference>
<keyword evidence="3" id="KW-1185">Reference proteome</keyword>
<dbReference type="SUPFAM" id="SSF52540">
    <property type="entry name" value="P-loop containing nucleoside triphosphate hydrolases"/>
    <property type="match status" value="1"/>
</dbReference>
<dbReference type="PANTHER" id="PTHR10676:SF352">
    <property type="entry name" value="CYTOPLASMIC DYNEIN 2 HEAVY CHAIN 1"/>
    <property type="match status" value="1"/>
</dbReference>
<proteinExistence type="predicted"/>
<dbReference type="GO" id="GO:0060271">
    <property type="term" value="P:cilium assembly"/>
    <property type="evidence" value="ECO:0007669"/>
    <property type="project" value="TreeGrafter"/>
</dbReference>
<dbReference type="Gene3D" id="3.40.50.300">
    <property type="entry name" value="P-loop containing nucleotide triphosphate hydrolases"/>
    <property type="match status" value="1"/>
</dbReference>
<evidence type="ECO:0000313" key="3">
    <source>
        <dbReference type="Proteomes" id="UP000784294"/>
    </source>
</evidence>
<dbReference type="Proteomes" id="UP000784294">
    <property type="component" value="Unassembled WGS sequence"/>
</dbReference>
<evidence type="ECO:0000313" key="2">
    <source>
        <dbReference type="EMBL" id="VEL25673.1"/>
    </source>
</evidence>
<dbReference type="InterPro" id="IPR011704">
    <property type="entry name" value="ATPase_dyneun-rel_AAA"/>
</dbReference>
<dbReference type="GO" id="GO:0051959">
    <property type="term" value="F:dynein light intermediate chain binding"/>
    <property type="evidence" value="ECO:0007669"/>
    <property type="project" value="InterPro"/>
</dbReference>
<dbReference type="GO" id="GO:0060294">
    <property type="term" value="P:cilium movement involved in cell motility"/>
    <property type="evidence" value="ECO:0007669"/>
    <property type="project" value="TreeGrafter"/>
</dbReference>
<dbReference type="GO" id="GO:0005524">
    <property type="term" value="F:ATP binding"/>
    <property type="evidence" value="ECO:0007669"/>
    <property type="project" value="InterPro"/>
</dbReference>
<dbReference type="EMBL" id="CAAALY010075561">
    <property type="protein sequence ID" value="VEL25673.1"/>
    <property type="molecule type" value="Genomic_DNA"/>
</dbReference>
<accession>A0A448X1S1</accession>
<evidence type="ECO:0000259" key="1">
    <source>
        <dbReference type="Pfam" id="PF07728"/>
    </source>
</evidence>
<dbReference type="OrthoDB" id="447173at2759"/>
<dbReference type="Pfam" id="PF07728">
    <property type="entry name" value="AAA_5"/>
    <property type="match status" value="1"/>
</dbReference>
<organism evidence="2 3">
    <name type="scientific">Protopolystoma xenopodis</name>
    <dbReference type="NCBI Taxonomy" id="117903"/>
    <lineage>
        <taxon>Eukaryota</taxon>
        <taxon>Metazoa</taxon>
        <taxon>Spiralia</taxon>
        <taxon>Lophotrochozoa</taxon>
        <taxon>Platyhelminthes</taxon>
        <taxon>Monogenea</taxon>
        <taxon>Polyopisthocotylea</taxon>
        <taxon>Polystomatidea</taxon>
        <taxon>Polystomatidae</taxon>
        <taxon>Protopolystoma</taxon>
    </lineage>
</organism>
<gene>
    <name evidence="2" type="ORF">PXEA_LOCUS19113</name>
</gene>
<dbReference type="GO" id="GO:0035721">
    <property type="term" value="P:intraciliary retrograde transport"/>
    <property type="evidence" value="ECO:0007669"/>
    <property type="project" value="TreeGrafter"/>
</dbReference>
<dbReference type="GO" id="GO:0005930">
    <property type="term" value="C:axoneme"/>
    <property type="evidence" value="ECO:0007669"/>
    <property type="project" value="TreeGrafter"/>
</dbReference>
<reference evidence="2" key="1">
    <citation type="submission" date="2018-11" db="EMBL/GenBank/DDBJ databases">
        <authorList>
            <consortium name="Pathogen Informatics"/>
        </authorList>
    </citation>
    <scope>NUCLEOTIDE SEQUENCE</scope>
</reference>
<dbReference type="GO" id="GO:0097729">
    <property type="term" value="C:9+2 motile cilium"/>
    <property type="evidence" value="ECO:0007669"/>
    <property type="project" value="TreeGrafter"/>
</dbReference>
<dbReference type="InterPro" id="IPR027417">
    <property type="entry name" value="P-loop_NTPase"/>
</dbReference>
<dbReference type="GO" id="GO:0008569">
    <property type="term" value="F:minus-end-directed microtubule motor activity"/>
    <property type="evidence" value="ECO:0007669"/>
    <property type="project" value="TreeGrafter"/>
</dbReference>
<dbReference type="PANTHER" id="PTHR10676">
    <property type="entry name" value="DYNEIN HEAVY CHAIN FAMILY PROTEIN"/>
    <property type="match status" value="1"/>
</dbReference>
<dbReference type="InterPro" id="IPR026983">
    <property type="entry name" value="DHC"/>
</dbReference>
<name>A0A448X1S1_9PLAT</name>
<feature type="domain" description="ATPase dynein-related AAA" evidence="1">
    <location>
        <begin position="26"/>
        <end position="93"/>
    </location>
</feature>
<protein>
    <recommendedName>
        <fullName evidence="1">ATPase dynein-related AAA domain-containing protein</fullName>
    </recommendedName>
</protein>
<dbReference type="AlphaFoldDB" id="A0A448X1S1"/>
<sequence length="103" mass="11368">MIITPPYLEQITKVIELHEQMHQRCGVVIVGPSGCGKSTLLRLLRGGLTRLGQGPTVVFAFNPKSMPRTHLLGRVDVDTREWTDGVLTHAARSLARLGPGKWE</sequence>
<dbReference type="GO" id="GO:0005868">
    <property type="term" value="C:cytoplasmic dynein complex"/>
    <property type="evidence" value="ECO:0007669"/>
    <property type="project" value="TreeGrafter"/>
</dbReference>
<dbReference type="GO" id="GO:0016887">
    <property type="term" value="F:ATP hydrolysis activity"/>
    <property type="evidence" value="ECO:0007669"/>
    <property type="project" value="InterPro"/>
</dbReference>